<accession>A0A5K7WVK2</accession>
<evidence type="ECO:0000313" key="1">
    <source>
        <dbReference type="EMBL" id="BBN98302.1"/>
    </source>
</evidence>
<dbReference type="RefSeq" id="WP_028983929.1">
    <property type="nucleotide sequence ID" value="NZ_AP021853.1"/>
</dbReference>
<evidence type="ECO:0000313" key="2">
    <source>
        <dbReference type="Proteomes" id="UP000326951"/>
    </source>
</evidence>
<protein>
    <submittedName>
        <fullName evidence="1">Uncharacterized protein</fullName>
    </submittedName>
</protein>
<dbReference type="AlphaFoldDB" id="A0A5K7WVK2"/>
<sequence>MDLQAKDATAQAIADVLKKKGLKNVTADDVAAAIDEAKSNGEDTVKEQAASAQTATAAGCNVVQSPEQK</sequence>
<organism evidence="1 2">
    <name type="scientific">Sporolactobacillus terrae</name>
    <dbReference type="NCBI Taxonomy" id="269673"/>
    <lineage>
        <taxon>Bacteria</taxon>
        <taxon>Bacillati</taxon>
        <taxon>Bacillota</taxon>
        <taxon>Bacilli</taxon>
        <taxon>Bacillales</taxon>
        <taxon>Sporolactobacillaceae</taxon>
        <taxon>Sporolactobacillus</taxon>
    </lineage>
</organism>
<dbReference type="Proteomes" id="UP000326951">
    <property type="component" value="Chromosome"/>
</dbReference>
<dbReference type="EMBL" id="AP021853">
    <property type="protein sequence ID" value="BBN98302.1"/>
    <property type="molecule type" value="Genomic_DNA"/>
</dbReference>
<name>A0A5K7WVK2_9BACL</name>
<reference evidence="1 2" key="1">
    <citation type="submission" date="2019-09" db="EMBL/GenBank/DDBJ databases">
        <title>Complete genome sequence of Sporolactobacillus terrae 70-3.</title>
        <authorList>
            <person name="Tanaka N."/>
            <person name="Shiwa Y."/>
            <person name="Fujita N."/>
            <person name="Tanasupawat S."/>
        </authorList>
    </citation>
    <scope>NUCLEOTIDE SEQUENCE [LARGE SCALE GENOMIC DNA]</scope>
    <source>
        <strain evidence="1 2">70-3</strain>
    </source>
</reference>
<gene>
    <name evidence="1" type="ORF">St703_10070</name>
</gene>
<proteinExistence type="predicted"/>